<dbReference type="GO" id="GO:0003841">
    <property type="term" value="F:1-acylglycerol-3-phosphate O-acyltransferase activity"/>
    <property type="evidence" value="ECO:0007669"/>
    <property type="project" value="TreeGrafter"/>
</dbReference>
<protein>
    <submittedName>
        <fullName evidence="4">Phospholipid/glycerol acyltransferase</fullName>
    </submittedName>
</protein>
<organism evidence="4 5">
    <name type="scientific">Clostridium disporicum</name>
    <dbReference type="NCBI Taxonomy" id="84024"/>
    <lineage>
        <taxon>Bacteria</taxon>
        <taxon>Bacillati</taxon>
        <taxon>Bacillota</taxon>
        <taxon>Clostridia</taxon>
        <taxon>Eubacteriales</taxon>
        <taxon>Clostridiaceae</taxon>
        <taxon>Clostridium</taxon>
    </lineage>
</organism>
<dbReference type="GO" id="GO:0006654">
    <property type="term" value="P:phosphatidic acid biosynthetic process"/>
    <property type="evidence" value="ECO:0007669"/>
    <property type="project" value="TreeGrafter"/>
</dbReference>
<dbReference type="PANTHER" id="PTHR10434">
    <property type="entry name" value="1-ACYL-SN-GLYCEROL-3-PHOSPHATE ACYLTRANSFERASE"/>
    <property type="match status" value="1"/>
</dbReference>
<dbReference type="Proteomes" id="UP000095558">
    <property type="component" value="Unassembled WGS sequence"/>
</dbReference>
<gene>
    <name evidence="4" type="primary">aas</name>
    <name evidence="4" type="ORF">ERS852470_01653</name>
</gene>
<keyword evidence="1 4" id="KW-0808">Transferase</keyword>
<dbReference type="InterPro" id="IPR002123">
    <property type="entry name" value="Plipid/glycerol_acylTrfase"/>
</dbReference>
<dbReference type="RefSeq" id="WP_055276288.1">
    <property type="nucleotide sequence ID" value="NZ_CYZV01000016.1"/>
</dbReference>
<evidence type="ECO:0000256" key="1">
    <source>
        <dbReference type="ARBA" id="ARBA00022679"/>
    </source>
</evidence>
<evidence type="ECO:0000313" key="5">
    <source>
        <dbReference type="Proteomes" id="UP000095558"/>
    </source>
</evidence>
<proteinExistence type="predicted"/>
<dbReference type="SMART" id="SM00563">
    <property type="entry name" value="PlsC"/>
    <property type="match status" value="1"/>
</dbReference>
<dbReference type="Pfam" id="PF01553">
    <property type="entry name" value="Acyltransferase"/>
    <property type="match status" value="1"/>
</dbReference>
<keyword evidence="2 4" id="KW-0012">Acyltransferase</keyword>
<feature type="domain" description="Phospholipid/glycerol acyltransferase" evidence="3">
    <location>
        <begin position="51"/>
        <end position="165"/>
    </location>
</feature>
<evidence type="ECO:0000313" key="4">
    <source>
        <dbReference type="EMBL" id="CUO18427.1"/>
    </source>
</evidence>
<dbReference type="AlphaFoldDB" id="A0A174CZE4"/>
<reference evidence="4 5" key="1">
    <citation type="submission" date="2015-09" db="EMBL/GenBank/DDBJ databases">
        <authorList>
            <consortium name="Pathogen Informatics"/>
        </authorList>
    </citation>
    <scope>NUCLEOTIDE SEQUENCE [LARGE SCALE GENOMIC DNA]</scope>
    <source>
        <strain evidence="4 5">2789STDY5834855</strain>
    </source>
</reference>
<dbReference type="EMBL" id="CYZV01000016">
    <property type="protein sequence ID" value="CUO18427.1"/>
    <property type="molecule type" value="Genomic_DNA"/>
</dbReference>
<name>A0A174CZE4_9CLOT</name>
<dbReference type="SUPFAM" id="SSF69593">
    <property type="entry name" value="Glycerol-3-phosphate (1)-acyltransferase"/>
    <property type="match status" value="1"/>
</dbReference>
<dbReference type="PANTHER" id="PTHR10434:SF40">
    <property type="entry name" value="1-ACYL-SN-GLYCEROL-3-PHOSPHATE ACYLTRANSFERASE"/>
    <property type="match status" value="1"/>
</dbReference>
<accession>A0A174CZE4</accession>
<evidence type="ECO:0000256" key="2">
    <source>
        <dbReference type="ARBA" id="ARBA00023315"/>
    </source>
</evidence>
<sequence length="234" mass="26159">MISKNSAKLMRFLPDKVVFKIARKAIDGYLDKYAEIKVNGYENIKKVDGAKIFICNHLSNSDGFILEKVLKEDYDPTFVAGVKLSNDPVTNLGTKVVKHISIKPNTADKDAIMGMIKILKDGENLVLFPEGTRSRTGSMIEAKKGVILVARMSKANIIPISLSGTEKLLPINKEGDMSQEKWNNAVVNVNIGEPVIIPKKDKEESKHDYDERCLNYLMKSIAKGLPEKYRGVYK</sequence>
<evidence type="ECO:0000259" key="3">
    <source>
        <dbReference type="SMART" id="SM00563"/>
    </source>
</evidence>
<dbReference type="CDD" id="cd07989">
    <property type="entry name" value="LPLAT_AGPAT-like"/>
    <property type="match status" value="1"/>
</dbReference>